<dbReference type="RefSeq" id="WP_085489511.1">
    <property type="nucleotide sequence ID" value="NZ_FXAT01000017.1"/>
</dbReference>
<dbReference type="InterPro" id="IPR036388">
    <property type="entry name" value="WH-like_DNA-bd_sf"/>
</dbReference>
<dbReference type="GO" id="GO:0006950">
    <property type="term" value="P:response to stress"/>
    <property type="evidence" value="ECO:0007669"/>
    <property type="project" value="TreeGrafter"/>
</dbReference>
<keyword evidence="3" id="KW-0804">Transcription</keyword>
<dbReference type="STRING" id="1515439.SAMN06265784_117139"/>
<dbReference type="InterPro" id="IPR036390">
    <property type="entry name" value="WH_DNA-bd_sf"/>
</dbReference>
<dbReference type="EMBL" id="FXAT01000017">
    <property type="protein sequence ID" value="SMG60777.1"/>
    <property type="molecule type" value="Genomic_DNA"/>
</dbReference>
<accession>A0A1X7M4Y8</accession>
<keyword evidence="2" id="KW-0238">DNA-binding</keyword>
<dbReference type="SMART" id="SM00347">
    <property type="entry name" value="HTH_MARR"/>
    <property type="match status" value="1"/>
</dbReference>
<feature type="domain" description="HTH marR-type" evidence="5">
    <location>
        <begin position="8"/>
        <end position="141"/>
    </location>
</feature>
<evidence type="ECO:0000313" key="6">
    <source>
        <dbReference type="EMBL" id="SMG60777.1"/>
    </source>
</evidence>
<evidence type="ECO:0000313" key="7">
    <source>
        <dbReference type="Proteomes" id="UP000193228"/>
    </source>
</evidence>
<dbReference type="Pfam" id="PF01047">
    <property type="entry name" value="MarR"/>
    <property type="match status" value="1"/>
</dbReference>
<dbReference type="Proteomes" id="UP000193228">
    <property type="component" value="Unassembled WGS sequence"/>
</dbReference>
<dbReference type="AlphaFoldDB" id="A0A1X7M4Y8"/>
<name>A0A1X7M4Y8_9BURK</name>
<dbReference type="PANTHER" id="PTHR33164:SF64">
    <property type="entry name" value="TRANSCRIPTIONAL REGULATOR SLYA"/>
    <property type="match status" value="1"/>
</dbReference>
<dbReference type="SUPFAM" id="SSF46785">
    <property type="entry name" value="Winged helix' DNA-binding domain"/>
    <property type="match status" value="1"/>
</dbReference>
<feature type="compositionally biased region" description="Basic and acidic residues" evidence="4">
    <location>
        <begin position="176"/>
        <end position="200"/>
    </location>
</feature>
<gene>
    <name evidence="6" type="ORF">SAMN06265784_117139</name>
</gene>
<evidence type="ECO:0000256" key="2">
    <source>
        <dbReference type="ARBA" id="ARBA00023125"/>
    </source>
</evidence>
<dbReference type="PRINTS" id="PR00598">
    <property type="entry name" value="HTHMARR"/>
</dbReference>
<dbReference type="PROSITE" id="PS50995">
    <property type="entry name" value="HTH_MARR_2"/>
    <property type="match status" value="1"/>
</dbReference>
<keyword evidence="1" id="KW-0805">Transcription regulation</keyword>
<evidence type="ECO:0000256" key="3">
    <source>
        <dbReference type="ARBA" id="ARBA00023163"/>
    </source>
</evidence>
<reference evidence="7" key="1">
    <citation type="submission" date="2017-04" db="EMBL/GenBank/DDBJ databases">
        <authorList>
            <person name="Varghese N."/>
            <person name="Submissions S."/>
        </authorList>
    </citation>
    <scope>NUCLEOTIDE SEQUENCE [LARGE SCALE GENOMIC DNA]</scope>
    <source>
        <strain evidence="7">LMG 29540</strain>
    </source>
</reference>
<dbReference type="InterPro" id="IPR039422">
    <property type="entry name" value="MarR/SlyA-like"/>
</dbReference>
<dbReference type="GO" id="GO:0003700">
    <property type="term" value="F:DNA-binding transcription factor activity"/>
    <property type="evidence" value="ECO:0007669"/>
    <property type="project" value="InterPro"/>
</dbReference>
<dbReference type="Gene3D" id="1.10.10.10">
    <property type="entry name" value="Winged helix-like DNA-binding domain superfamily/Winged helix DNA-binding domain"/>
    <property type="match status" value="1"/>
</dbReference>
<dbReference type="OrthoDB" id="6002259at2"/>
<protein>
    <submittedName>
        <fullName evidence="6">MarR family transcriptional regulator, transcriptional regulator for hemolysin</fullName>
    </submittedName>
</protein>
<evidence type="ECO:0000259" key="5">
    <source>
        <dbReference type="PROSITE" id="PS50995"/>
    </source>
</evidence>
<dbReference type="GO" id="GO:0003677">
    <property type="term" value="F:DNA binding"/>
    <property type="evidence" value="ECO:0007669"/>
    <property type="project" value="UniProtKB-KW"/>
</dbReference>
<feature type="compositionally biased region" description="Basic and acidic residues" evidence="4">
    <location>
        <begin position="149"/>
        <end position="169"/>
    </location>
</feature>
<dbReference type="InterPro" id="IPR000835">
    <property type="entry name" value="HTH_MarR-typ"/>
</dbReference>
<feature type="compositionally biased region" description="Low complexity" evidence="4">
    <location>
        <begin position="205"/>
        <end position="222"/>
    </location>
</feature>
<feature type="region of interest" description="Disordered" evidence="4">
    <location>
        <begin position="145"/>
        <end position="247"/>
    </location>
</feature>
<evidence type="ECO:0000256" key="1">
    <source>
        <dbReference type="ARBA" id="ARBA00023015"/>
    </source>
</evidence>
<keyword evidence="7" id="KW-1185">Reference proteome</keyword>
<evidence type="ECO:0000256" key="4">
    <source>
        <dbReference type="SAM" id="MobiDB-lite"/>
    </source>
</evidence>
<proteinExistence type="predicted"/>
<organism evidence="6 7">
    <name type="scientific">Paraburkholderia susongensis</name>
    <dbReference type="NCBI Taxonomy" id="1515439"/>
    <lineage>
        <taxon>Bacteria</taxon>
        <taxon>Pseudomonadati</taxon>
        <taxon>Pseudomonadota</taxon>
        <taxon>Betaproteobacteria</taxon>
        <taxon>Burkholderiales</taxon>
        <taxon>Burkholderiaceae</taxon>
        <taxon>Paraburkholderia</taxon>
    </lineage>
</organism>
<dbReference type="PANTHER" id="PTHR33164">
    <property type="entry name" value="TRANSCRIPTIONAL REGULATOR, MARR FAMILY"/>
    <property type="match status" value="1"/>
</dbReference>
<sequence length="247" mass="26128">MSNLDALRRTVSSTLVVAARKWRRTSHGVLAAFNVSEACATPLLTASRLGSAVRQVTLADHVGIEGPSLVRLLDQLCAAGLMRREEDAEDRRAKTVALTDEGRAVTAKMEEELVTLRAQALKGVSRDDLEAALRVLDAFATDAAGRAEPGGERDAHASRMPHARSDPAKHGPIQRETTKRDAPKRESPQRTSSVKREPAKHAPLAGQSGQTGQGASKAAGKTRGAVKARKSTKGGARATAPHNADSA</sequence>